<dbReference type="EMBL" id="JADKPO010000008">
    <property type="protein sequence ID" value="MBF4767647.1"/>
    <property type="molecule type" value="Genomic_DNA"/>
</dbReference>
<dbReference type="Proteomes" id="UP000660668">
    <property type="component" value="Unassembled WGS sequence"/>
</dbReference>
<feature type="transmembrane region" description="Helical" evidence="1">
    <location>
        <begin position="62"/>
        <end position="81"/>
    </location>
</feature>
<keyword evidence="1" id="KW-0812">Transmembrane</keyword>
<evidence type="ECO:0000256" key="1">
    <source>
        <dbReference type="SAM" id="Phobius"/>
    </source>
</evidence>
<reference evidence="2" key="1">
    <citation type="submission" date="2020-11" db="EMBL/GenBank/DDBJ databases">
        <title>Nocardioides cynanchi sp. nov., isolated from soil of rhizosphere of Cynanchum wilfordii.</title>
        <authorList>
            <person name="Lee J.-S."/>
            <person name="Suh M.K."/>
            <person name="Kim J.-S."/>
        </authorList>
    </citation>
    <scope>NUCLEOTIDE SEQUENCE</scope>
    <source>
        <strain evidence="2">KCTC 19276</strain>
    </source>
</reference>
<proteinExistence type="predicted"/>
<sequence length="104" mass="11471">MEMAVLAGSMSTAIFVGSALPMLAKAARTRDLDSYSRGQLVLANLGNAVNSVYVFSLPVGPIWFLHLFNLACTLLMLVWHLRYAGRARPMSLDEELEELTRSLV</sequence>
<keyword evidence="1" id="KW-1133">Transmembrane helix</keyword>
<evidence type="ECO:0000313" key="3">
    <source>
        <dbReference type="Proteomes" id="UP000660668"/>
    </source>
</evidence>
<comment type="caution">
    <text evidence="2">The sequence shown here is derived from an EMBL/GenBank/DDBJ whole genome shotgun (WGS) entry which is preliminary data.</text>
</comment>
<accession>A0A930VN75</accession>
<evidence type="ECO:0000313" key="2">
    <source>
        <dbReference type="EMBL" id="MBF4767647.1"/>
    </source>
</evidence>
<protein>
    <submittedName>
        <fullName evidence="2">Uncharacterized protein</fullName>
    </submittedName>
</protein>
<gene>
    <name evidence="2" type="ORF">ISU10_07700</name>
</gene>
<dbReference type="AlphaFoldDB" id="A0A930VN75"/>
<dbReference type="Gene3D" id="1.20.1280.290">
    <property type="match status" value="1"/>
</dbReference>
<keyword evidence="3" id="KW-1185">Reference proteome</keyword>
<organism evidence="2 3">
    <name type="scientific">Nocardioides agariphilus</name>
    <dbReference type="NCBI Taxonomy" id="433664"/>
    <lineage>
        <taxon>Bacteria</taxon>
        <taxon>Bacillati</taxon>
        <taxon>Actinomycetota</taxon>
        <taxon>Actinomycetes</taxon>
        <taxon>Propionibacteriales</taxon>
        <taxon>Nocardioidaceae</taxon>
        <taxon>Nocardioides</taxon>
    </lineage>
</organism>
<keyword evidence="1" id="KW-0472">Membrane</keyword>
<name>A0A930VN75_9ACTN</name>